<dbReference type="EC" id="2.7.13.3" evidence="3"/>
<dbReference type="InterPro" id="IPR005467">
    <property type="entry name" value="His_kinase_dom"/>
</dbReference>
<reference evidence="18 19" key="1">
    <citation type="submission" date="2014-07" db="EMBL/GenBank/DDBJ databases">
        <title>Expanding our view of genomic diversity in Candidatus Accumulibacter clades.</title>
        <authorList>
            <person name="Skennerton C.T."/>
            <person name="Barr J.J."/>
            <person name="Slater F.R."/>
            <person name="Bond P.L."/>
            <person name="Tyson G.W."/>
        </authorList>
    </citation>
    <scope>NUCLEOTIDE SEQUENCE [LARGE SCALE GENOMIC DNA]</scope>
    <source>
        <strain evidence="19">SK-01</strain>
    </source>
</reference>
<dbReference type="GO" id="GO:0005524">
    <property type="term" value="F:ATP binding"/>
    <property type="evidence" value="ECO:0007669"/>
    <property type="project" value="UniProtKB-KW"/>
</dbReference>
<dbReference type="Proteomes" id="UP000019812">
    <property type="component" value="Unassembled WGS sequence"/>
</dbReference>
<evidence type="ECO:0000256" key="4">
    <source>
        <dbReference type="ARBA" id="ARBA00022553"/>
    </source>
</evidence>
<dbReference type="InterPro" id="IPR011006">
    <property type="entry name" value="CheY-like_superfamily"/>
</dbReference>
<dbReference type="SMART" id="SM00388">
    <property type="entry name" value="HisKA"/>
    <property type="match status" value="1"/>
</dbReference>
<keyword evidence="10" id="KW-0472">Membrane</keyword>
<dbReference type="SMART" id="SM00448">
    <property type="entry name" value="REC"/>
    <property type="match status" value="1"/>
</dbReference>
<dbReference type="Gene3D" id="3.40.50.2300">
    <property type="match status" value="1"/>
</dbReference>
<name>A0A084Y3U8_9PROT</name>
<dbReference type="EMBL" id="JDSS02000015">
    <property type="protein sequence ID" value="KFB69392.1"/>
    <property type="molecule type" value="Genomic_DNA"/>
</dbReference>
<dbReference type="FunFam" id="3.30.565.10:FF:000010">
    <property type="entry name" value="Sensor histidine kinase RcsC"/>
    <property type="match status" value="1"/>
</dbReference>
<proteinExistence type="predicted"/>
<dbReference type="AlphaFoldDB" id="A0A084Y3U8"/>
<organism evidence="18 19">
    <name type="scientific">Candidatus Accumulibacter vicinus</name>
    <dbReference type="NCBI Taxonomy" id="2954382"/>
    <lineage>
        <taxon>Bacteria</taxon>
        <taxon>Pseudomonadati</taxon>
        <taxon>Pseudomonadota</taxon>
        <taxon>Betaproteobacteria</taxon>
        <taxon>Candidatus Accumulibacter</taxon>
    </lineage>
</organism>
<evidence type="ECO:0000256" key="9">
    <source>
        <dbReference type="ARBA" id="ARBA00023012"/>
    </source>
</evidence>
<evidence type="ECO:0000259" key="16">
    <source>
        <dbReference type="PROSITE" id="PS50109"/>
    </source>
</evidence>
<dbReference type="InterPro" id="IPR004358">
    <property type="entry name" value="Sig_transdc_His_kin-like_C"/>
</dbReference>
<evidence type="ECO:0000256" key="10">
    <source>
        <dbReference type="ARBA" id="ARBA00023136"/>
    </source>
</evidence>
<evidence type="ECO:0000256" key="13">
    <source>
        <dbReference type="ARBA" id="ARBA00070152"/>
    </source>
</evidence>
<keyword evidence="8" id="KW-0067">ATP-binding</keyword>
<evidence type="ECO:0000259" key="17">
    <source>
        <dbReference type="PROSITE" id="PS50110"/>
    </source>
</evidence>
<keyword evidence="11" id="KW-0131">Cell cycle</keyword>
<feature type="domain" description="Histidine kinase" evidence="16">
    <location>
        <begin position="241"/>
        <end position="460"/>
    </location>
</feature>
<comment type="function">
    <text evidence="12">Member of the two-component regulatory system BvgS/BvgA. Phosphorylates BvgA via a four-step phosphorelay in response to environmental signals.</text>
</comment>
<dbReference type="PROSITE" id="PS50109">
    <property type="entry name" value="HIS_KIN"/>
    <property type="match status" value="1"/>
</dbReference>
<dbReference type="InterPro" id="IPR001789">
    <property type="entry name" value="Sig_transdc_resp-reg_receiver"/>
</dbReference>
<dbReference type="InterPro" id="IPR003661">
    <property type="entry name" value="HisK_dim/P_dom"/>
</dbReference>
<dbReference type="SMART" id="SM00387">
    <property type="entry name" value="HATPase_c"/>
    <property type="match status" value="1"/>
</dbReference>
<dbReference type="PROSITE" id="PS50110">
    <property type="entry name" value="RESPONSE_REGULATORY"/>
    <property type="match status" value="1"/>
</dbReference>
<dbReference type="Pfam" id="PF00512">
    <property type="entry name" value="HisKA"/>
    <property type="match status" value="1"/>
</dbReference>
<gene>
    <name evidence="18" type="primary">luxQ_7</name>
    <name evidence="18" type="ORF">CAPSK01_000866</name>
</gene>
<keyword evidence="5 18" id="KW-0808">Transferase</keyword>
<evidence type="ECO:0000256" key="11">
    <source>
        <dbReference type="ARBA" id="ARBA00023306"/>
    </source>
</evidence>
<sequence length="691" mass="75839">MTRDAFNDPALSFMTIDVLSNVLDRADNPGNTGSYLTKELRAMTAARSVLLIQFDTDSAAGDYRIVSVDPKRRRPVGDSAGFRRLCGMLRGMRAVEVWPPGDSSEAARILLEEGMGLTMAMPLMVGAHHVGALLLLGLPEEAELAATTTLIGPLSTILALVLRNAVLYERQEQTIKSRTAELSELNRKLTLELAERKRAELELQSYRNHLEELVAVRTAELEHAKELAETANRAKSTFLANMSHELRTPLNAILGFSAMMCREAAITGRDREHLDIINRSGEHLLRLINDILDMAKIEAGRIALEVAPFDFDSAVNDVVAMMGQRAREKSLDLRLERNGQVARYIRGDEVRLRQVLVNLLGNAIKFTEQGAVTLRLDATAGADGRRLRIDVADSGPGIALAEQAMIFEPFVQAGQASAHSGTGLGLAITRQFVELMGGRISVVSEMGQGSCFSIDLPIEPASAPEVSSLPEGDGEVLALAPGQPELRILIVEDQPENALLLARLLEGAGFQAKTAENGVRGVELFQSWRPHFIWMDRRMPGMDGLEATRRIRALDGGKDVKIVALTASVFAEQRGEMLAAGMDDILHKPFRRADVFACLARLLGVRYQHEATVSRSSPVAERADRAVVAALPPELRRELTEAAVTLNVERIDRLIARVEAHDEALGQLLRQYAEHFDFEQIETILRDGLEA</sequence>
<dbReference type="Pfam" id="PF02518">
    <property type="entry name" value="HATPase_c"/>
    <property type="match status" value="1"/>
</dbReference>
<dbReference type="SUPFAM" id="SSF47384">
    <property type="entry name" value="Homodimeric domain of signal transducing histidine kinase"/>
    <property type="match status" value="1"/>
</dbReference>
<evidence type="ECO:0000256" key="8">
    <source>
        <dbReference type="ARBA" id="ARBA00022840"/>
    </source>
</evidence>
<evidence type="ECO:0000256" key="3">
    <source>
        <dbReference type="ARBA" id="ARBA00012438"/>
    </source>
</evidence>
<dbReference type="PRINTS" id="PR00344">
    <property type="entry name" value="BCTRLSENSOR"/>
</dbReference>
<dbReference type="InterPro" id="IPR003594">
    <property type="entry name" value="HATPase_dom"/>
</dbReference>
<evidence type="ECO:0000256" key="7">
    <source>
        <dbReference type="ARBA" id="ARBA00022777"/>
    </source>
</evidence>
<dbReference type="CDD" id="cd17546">
    <property type="entry name" value="REC_hyHK_CKI1_RcsC-like"/>
    <property type="match status" value="1"/>
</dbReference>
<dbReference type="CDD" id="cd00082">
    <property type="entry name" value="HisKA"/>
    <property type="match status" value="1"/>
</dbReference>
<keyword evidence="15" id="KW-0175">Coiled coil</keyword>
<keyword evidence="6" id="KW-0547">Nucleotide-binding</keyword>
<evidence type="ECO:0000313" key="18">
    <source>
        <dbReference type="EMBL" id="KFB69392.1"/>
    </source>
</evidence>
<evidence type="ECO:0000256" key="6">
    <source>
        <dbReference type="ARBA" id="ARBA00022741"/>
    </source>
</evidence>
<feature type="domain" description="Response regulatory" evidence="17">
    <location>
        <begin position="487"/>
        <end position="603"/>
    </location>
</feature>
<dbReference type="STRING" id="1457154.CAPSK01_000866"/>
<dbReference type="Gene3D" id="1.10.287.130">
    <property type="match status" value="1"/>
</dbReference>
<dbReference type="FunFam" id="1.10.287.130:FF:000038">
    <property type="entry name" value="Sensory transduction histidine kinase"/>
    <property type="match status" value="1"/>
</dbReference>
<dbReference type="RefSeq" id="WP_273703032.1">
    <property type="nucleotide sequence ID" value="NZ_JDSS02000015.1"/>
</dbReference>
<dbReference type="InterPro" id="IPR036890">
    <property type="entry name" value="HATPase_C_sf"/>
</dbReference>
<accession>A0A084Y3U8</accession>
<evidence type="ECO:0000256" key="2">
    <source>
        <dbReference type="ARBA" id="ARBA00004370"/>
    </source>
</evidence>
<comment type="catalytic activity">
    <reaction evidence="1">
        <text>ATP + protein L-histidine = ADP + protein N-phospho-L-histidine.</text>
        <dbReference type="EC" id="2.7.13.3"/>
    </reaction>
</comment>
<dbReference type="PANTHER" id="PTHR43047">
    <property type="entry name" value="TWO-COMPONENT HISTIDINE PROTEIN KINASE"/>
    <property type="match status" value="1"/>
</dbReference>
<evidence type="ECO:0000256" key="15">
    <source>
        <dbReference type="SAM" id="Coils"/>
    </source>
</evidence>
<dbReference type="SUPFAM" id="SSF55874">
    <property type="entry name" value="ATPase domain of HSP90 chaperone/DNA topoisomerase II/histidine kinase"/>
    <property type="match status" value="1"/>
</dbReference>
<keyword evidence="9" id="KW-0902">Two-component regulatory system</keyword>
<dbReference type="Gene3D" id="3.30.565.10">
    <property type="entry name" value="Histidine kinase-like ATPase, C-terminal domain"/>
    <property type="match status" value="1"/>
</dbReference>
<keyword evidence="7 18" id="KW-0418">Kinase</keyword>
<evidence type="ECO:0000313" key="19">
    <source>
        <dbReference type="Proteomes" id="UP000019812"/>
    </source>
</evidence>
<feature type="modified residue" description="4-aspartylphosphate" evidence="14">
    <location>
        <position position="536"/>
    </location>
</feature>
<dbReference type="GO" id="GO:0000155">
    <property type="term" value="F:phosphorelay sensor kinase activity"/>
    <property type="evidence" value="ECO:0007669"/>
    <property type="project" value="InterPro"/>
</dbReference>
<dbReference type="CDD" id="cd16922">
    <property type="entry name" value="HATPase_EvgS-ArcB-TorS-like"/>
    <property type="match status" value="1"/>
</dbReference>
<dbReference type="InterPro" id="IPR036097">
    <property type="entry name" value="HisK_dim/P_sf"/>
</dbReference>
<evidence type="ECO:0000256" key="14">
    <source>
        <dbReference type="PROSITE-ProRule" id="PRU00169"/>
    </source>
</evidence>
<comment type="caution">
    <text evidence="18">The sequence shown here is derived from an EMBL/GenBank/DDBJ whole genome shotgun (WGS) entry which is preliminary data.</text>
</comment>
<dbReference type="GO" id="GO:0016020">
    <property type="term" value="C:membrane"/>
    <property type="evidence" value="ECO:0007669"/>
    <property type="project" value="UniProtKB-SubCell"/>
</dbReference>
<feature type="coiled-coil region" evidence="15">
    <location>
        <begin position="168"/>
        <end position="216"/>
    </location>
</feature>
<comment type="subcellular location">
    <subcellularLocation>
        <location evidence="2">Membrane</location>
    </subcellularLocation>
</comment>
<evidence type="ECO:0000256" key="1">
    <source>
        <dbReference type="ARBA" id="ARBA00000085"/>
    </source>
</evidence>
<evidence type="ECO:0000256" key="5">
    <source>
        <dbReference type="ARBA" id="ARBA00022679"/>
    </source>
</evidence>
<dbReference type="Pfam" id="PF00072">
    <property type="entry name" value="Response_reg"/>
    <property type="match status" value="1"/>
</dbReference>
<dbReference type="SUPFAM" id="SSF52172">
    <property type="entry name" value="CheY-like"/>
    <property type="match status" value="1"/>
</dbReference>
<evidence type="ECO:0000256" key="12">
    <source>
        <dbReference type="ARBA" id="ARBA00058004"/>
    </source>
</evidence>
<keyword evidence="4 14" id="KW-0597">Phosphoprotein</keyword>
<protein>
    <recommendedName>
        <fullName evidence="13">Virulence sensor protein BvgS</fullName>
        <ecNumber evidence="3">2.7.13.3</ecNumber>
    </recommendedName>
</protein>